<gene>
    <name evidence="1" type="ORF">ABHF33_16050</name>
</gene>
<reference evidence="1" key="1">
    <citation type="submission" date="2024-05" db="EMBL/GenBank/DDBJ databases">
        <authorList>
            <person name="Yang L."/>
            <person name="Pan L."/>
        </authorList>
    </citation>
    <scope>NUCLEOTIDE SEQUENCE</scope>
    <source>
        <strain evidence="1">FCG-7</strain>
    </source>
</reference>
<dbReference type="KEGG" id="cmav:ABHF33_16050"/>
<organism evidence="1">
    <name type="scientific">Chitinibacter mangrovi</name>
    <dbReference type="NCBI Taxonomy" id="3153927"/>
    <lineage>
        <taxon>Bacteria</taxon>
        <taxon>Pseudomonadati</taxon>
        <taxon>Pseudomonadota</taxon>
        <taxon>Betaproteobacteria</taxon>
        <taxon>Neisseriales</taxon>
        <taxon>Chitinibacteraceae</taxon>
        <taxon>Chitinibacter</taxon>
    </lineage>
</organism>
<proteinExistence type="predicted"/>
<dbReference type="AlphaFoldDB" id="A0AAU7F770"/>
<dbReference type="SUPFAM" id="SSF56601">
    <property type="entry name" value="beta-lactamase/transpeptidase-like"/>
    <property type="match status" value="1"/>
</dbReference>
<name>A0AAU7F770_9NEIS</name>
<dbReference type="EMBL" id="CP157355">
    <property type="protein sequence ID" value="XBM00545.1"/>
    <property type="molecule type" value="Genomic_DNA"/>
</dbReference>
<protein>
    <recommendedName>
        <fullName evidence="2">Serine hydrolase</fullName>
    </recommendedName>
</protein>
<dbReference type="InterPro" id="IPR012338">
    <property type="entry name" value="Beta-lactam/transpept-like"/>
</dbReference>
<evidence type="ECO:0000313" key="1">
    <source>
        <dbReference type="EMBL" id="XBM00545.1"/>
    </source>
</evidence>
<accession>A0AAU7F770</accession>
<dbReference type="Gene3D" id="3.40.710.10">
    <property type="entry name" value="DD-peptidase/beta-lactamase superfamily"/>
    <property type="match status" value="1"/>
</dbReference>
<dbReference type="RefSeq" id="WP_348944892.1">
    <property type="nucleotide sequence ID" value="NZ_CP157355.1"/>
</dbReference>
<sequence>MIADERLLPVGWTKQLLAEGLRAAFGMQYRRGFWINPQQGIFQAQGRHGQMIIVSPKDRVVMVATGKFNEQTTEWYELYPLLTRSMNETPLADNPTAQHKLNTVLASIARAKPEPNSIQIGQQWHGKKWQLDDNPVGMSSIELTPDSGDAGAMNCRVEWSNQAAWRPQSAGSEWKVGFDGAYRLQSDPQQNGEILALRGRWLDANTLQLQAQYPSGGMKWEYEMRFEGESVAVSLTDNEVLDVQFAGHLNQ</sequence>
<evidence type="ECO:0008006" key="2">
    <source>
        <dbReference type="Google" id="ProtNLM"/>
    </source>
</evidence>